<evidence type="ECO:0000313" key="2">
    <source>
        <dbReference type="EMBL" id="PFT45888.1"/>
    </source>
</evidence>
<dbReference type="AlphaFoldDB" id="A0A9X7AN47"/>
<reference evidence="2 3" key="1">
    <citation type="submission" date="2017-09" db="EMBL/GenBank/DDBJ databases">
        <title>Large-scale bioinformatics analysis of Bacillus genomes uncovers conserved roles of natural products in bacterial physiology.</title>
        <authorList>
            <consortium name="Agbiome Team Llc"/>
            <person name="Bleich R.M."/>
            <person name="Grubbs K.J."/>
            <person name="Santa Maria K.C."/>
            <person name="Allen S.E."/>
            <person name="Farag S."/>
            <person name="Shank E.A."/>
            <person name="Bowers A."/>
        </authorList>
    </citation>
    <scope>NUCLEOTIDE SEQUENCE [LARGE SCALE GENOMIC DNA]</scope>
    <source>
        <strain evidence="2 3">AFS065400</strain>
    </source>
</reference>
<keyword evidence="1" id="KW-0472">Membrane</keyword>
<dbReference type="Proteomes" id="UP000226106">
    <property type="component" value="Unassembled WGS sequence"/>
</dbReference>
<feature type="transmembrane region" description="Helical" evidence="1">
    <location>
        <begin position="9"/>
        <end position="29"/>
    </location>
</feature>
<accession>A0A9X7AN47</accession>
<keyword evidence="1" id="KW-0812">Transmembrane</keyword>
<name>A0A9X7AN47_BACTU</name>
<organism evidence="2 3">
    <name type="scientific">Bacillus thuringiensis</name>
    <dbReference type="NCBI Taxonomy" id="1428"/>
    <lineage>
        <taxon>Bacteria</taxon>
        <taxon>Bacillati</taxon>
        <taxon>Bacillota</taxon>
        <taxon>Bacilli</taxon>
        <taxon>Bacillales</taxon>
        <taxon>Bacillaceae</taxon>
        <taxon>Bacillus</taxon>
        <taxon>Bacillus cereus group</taxon>
    </lineage>
</organism>
<sequence>MLKILQKVSIYVITSIIVMCSLNLIVVHADTNDLLDTAKVYDYKNNEMKTGMLYGISHRNRSSYWLTSPTCLSEKQVEDDRYGFCGEQRNQSKKPIYAWKFYDDSWTEGKEIDTEKTYFFQQYIWNEDKKEYEHVENKYAKLQGSSSLLNTIHYLVSKPYDSANPGLYRFKFLNVKDSSYVKIAFKGGNVDYNRFFIAGETKENDRNTTFNSRVETVKYYSDSDIKNTFYEGEPELGLLNPQIRKEAECFILEPINIGDENL</sequence>
<gene>
    <name evidence="2" type="ORF">COK72_14015</name>
</gene>
<proteinExistence type="predicted"/>
<dbReference type="EMBL" id="NVCO01000039">
    <property type="protein sequence ID" value="PFT45888.1"/>
    <property type="molecule type" value="Genomic_DNA"/>
</dbReference>
<keyword evidence="1" id="KW-1133">Transmembrane helix</keyword>
<dbReference type="RefSeq" id="WP_098640586.1">
    <property type="nucleotide sequence ID" value="NZ_NVCO01000039.1"/>
</dbReference>
<evidence type="ECO:0000256" key="1">
    <source>
        <dbReference type="SAM" id="Phobius"/>
    </source>
</evidence>
<evidence type="ECO:0000313" key="3">
    <source>
        <dbReference type="Proteomes" id="UP000226106"/>
    </source>
</evidence>
<comment type="caution">
    <text evidence="2">The sequence shown here is derived from an EMBL/GenBank/DDBJ whole genome shotgun (WGS) entry which is preliminary data.</text>
</comment>
<protein>
    <submittedName>
        <fullName evidence="2">Uncharacterized protein</fullName>
    </submittedName>
</protein>